<proteinExistence type="predicted"/>
<name>A0A448MUV7_9ACTN</name>
<dbReference type="GeneID" id="64405700"/>
<accession>A0A448MUV7</accession>
<sequence>MPKPVEPTCERQRVGRVETMVWVSGDLGSGFGYRVWGGFDSGCSFFATWLNRLVGVEVG</sequence>
<reference evidence="1 2" key="1">
    <citation type="submission" date="2018-12" db="EMBL/GenBank/DDBJ databases">
        <authorList>
            <consortium name="Pathogen Informatics"/>
        </authorList>
    </citation>
    <scope>NUCLEOTIDE SEQUENCE [LARGE SCALE GENOMIC DNA]</scope>
    <source>
        <strain evidence="1 2">NCTC12967</strain>
    </source>
</reference>
<dbReference type="Proteomes" id="UP000273044">
    <property type="component" value="Chromosome"/>
</dbReference>
<evidence type="ECO:0000313" key="1">
    <source>
        <dbReference type="EMBL" id="VEH68935.1"/>
    </source>
</evidence>
<organism evidence="1 2">
    <name type="scientific">Arachnia propionica</name>
    <dbReference type="NCBI Taxonomy" id="1750"/>
    <lineage>
        <taxon>Bacteria</taxon>
        <taxon>Bacillati</taxon>
        <taxon>Actinomycetota</taxon>
        <taxon>Actinomycetes</taxon>
        <taxon>Propionibacteriales</taxon>
        <taxon>Propionibacteriaceae</taxon>
        <taxon>Arachnia</taxon>
    </lineage>
</organism>
<gene>
    <name evidence="1" type="ORF">NCTC12967_00198</name>
</gene>
<dbReference type="EMBL" id="LR134406">
    <property type="protein sequence ID" value="VEH68935.1"/>
    <property type="molecule type" value="Genomic_DNA"/>
</dbReference>
<evidence type="ECO:0000313" key="2">
    <source>
        <dbReference type="Proteomes" id="UP000273044"/>
    </source>
</evidence>
<protein>
    <submittedName>
        <fullName evidence="1">Uncharacterized protein</fullName>
    </submittedName>
</protein>
<dbReference type="RefSeq" id="WP_061787358.1">
    <property type="nucleotide sequence ID" value="NZ_LR134406.1"/>
</dbReference>
<keyword evidence="2" id="KW-1185">Reference proteome</keyword>
<dbReference type="AlphaFoldDB" id="A0A448MUV7"/>